<keyword evidence="2" id="KW-1185">Reference proteome</keyword>
<dbReference type="EMBL" id="RCDD01000004">
    <property type="protein sequence ID" value="RLK55163.1"/>
    <property type="molecule type" value="Genomic_DNA"/>
</dbReference>
<evidence type="ECO:0000313" key="2">
    <source>
        <dbReference type="Proteomes" id="UP000282454"/>
    </source>
</evidence>
<comment type="caution">
    <text evidence="1">The sequence shown here is derived from an EMBL/GenBank/DDBJ whole genome shotgun (WGS) entry which is preliminary data.</text>
</comment>
<protein>
    <submittedName>
        <fullName evidence="1">Uncharacterized protein</fullName>
    </submittedName>
</protein>
<sequence>MGPRPPGGWAPAAELIMAGGGRRVVEVAAGWVELYARLRSWSDRLTADEVTARSAHSAGRAPIS</sequence>
<reference evidence="1 2" key="1">
    <citation type="submission" date="2018-10" db="EMBL/GenBank/DDBJ databases">
        <title>Genomic Encyclopedia of Archaeal and Bacterial Type Strains, Phase II (KMG-II): from individual species to whole genera.</title>
        <authorList>
            <person name="Goeker M."/>
        </authorList>
    </citation>
    <scope>NUCLEOTIDE SEQUENCE [LARGE SCALE GENOMIC DNA]</scope>
    <source>
        <strain evidence="1 2">DSM 45657</strain>
    </source>
</reference>
<name>A0A421AZ76_9PSEU</name>
<dbReference type="Proteomes" id="UP000282454">
    <property type="component" value="Unassembled WGS sequence"/>
</dbReference>
<dbReference type="AlphaFoldDB" id="A0A421AZ76"/>
<gene>
    <name evidence="1" type="ORF">CLV68_4645</name>
</gene>
<proteinExistence type="predicted"/>
<evidence type="ECO:0000313" key="1">
    <source>
        <dbReference type="EMBL" id="RLK55163.1"/>
    </source>
</evidence>
<organism evidence="1 2">
    <name type="scientific">Actinokineospora cianjurensis</name>
    <dbReference type="NCBI Taxonomy" id="585224"/>
    <lineage>
        <taxon>Bacteria</taxon>
        <taxon>Bacillati</taxon>
        <taxon>Actinomycetota</taxon>
        <taxon>Actinomycetes</taxon>
        <taxon>Pseudonocardiales</taxon>
        <taxon>Pseudonocardiaceae</taxon>
        <taxon>Actinokineospora</taxon>
    </lineage>
</organism>
<accession>A0A421AZ76</accession>